<evidence type="ECO:0000313" key="4">
    <source>
        <dbReference type="EMBL" id="KKM14338.1"/>
    </source>
</evidence>
<dbReference type="Pfam" id="PF01145">
    <property type="entry name" value="Band_7"/>
    <property type="match status" value="1"/>
</dbReference>
<keyword evidence="2" id="KW-0812">Transmembrane</keyword>
<evidence type="ECO:0000259" key="3">
    <source>
        <dbReference type="SMART" id="SM00244"/>
    </source>
</evidence>
<keyword evidence="2" id="KW-1133">Transmembrane helix</keyword>
<dbReference type="PANTHER" id="PTHR10264">
    <property type="entry name" value="BAND 7 PROTEIN-RELATED"/>
    <property type="match status" value="1"/>
</dbReference>
<dbReference type="GO" id="GO:0098552">
    <property type="term" value="C:side of membrane"/>
    <property type="evidence" value="ECO:0007669"/>
    <property type="project" value="UniProtKB-ARBA"/>
</dbReference>
<gene>
    <name evidence="4" type="ORF">LCGC14_1707170</name>
</gene>
<dbReference type="AlphaFoldDB" id="A0A0F9JWP5"/>
<feature type="transmembrane region" description="Helical" evidence="2">
    <location>
        <begin position="12"/>
        <end position="32"/>
    </location>
</feature>
<dbReference type="EMBL" id="LAZR01015168">
    <property type="protein sequence ID" value="KKM14338.1"/>
    <property type="molecule type" value="Genomic_DNA"/>
</dbReference>
<evidence type="ECO:0000256" key="1">
    <source>
        <dbReference type="ARBA" id="ARBA00008164"/>
    </source>
</evidence>
<dbReference type="Gene3D" id="3.30.479.30">
    <property type="entry name" value="Band 7 domain"/>
    <property type="match status" value="1"/>
</dbReference>
<dbReference type="SUPFAM" id="SSF117892">
    <property type="entry name" value="Band 7/SPFH domain"/>
    <property type="match status" value="1"/>
</dbReference>
<proteinExistence type="inferred from homology"/>
<dbReference type="InterPro" id="IPR001107">
    <property type="entry name" value="Band_7"/>
</dbReference>
<dbReference type="FunFam" id="3.30.479.30:FF:000004">
    <property type="entry name" value="Putative membrane protease family, stomatin"/>
    <property type="match status" value="1"/>
</dbReference>
<accession>A0A0F9JWP5</accession>
<name>A0A0F9JWP5_9ZZZZ</name>
<dbReference type="SMART" id="SM00244">
    <property type="entry name" value="PHB"/>
    <property type="match status" value="1"/>
</dbReference>
<protein>
    <recommendedName>
        <fullName evidence="3">Band 7 domain-containing protein</fullName>
    </recommendedName>
</protein>
<comment type="similarity">
    <text evidence="1">Belongs to the band 7/mec-2 family.</text>
</comment>
<dbReference type="InterPro" id="IPR036013">
    <property type="entry name" value="Band_7/SPFH_dom_sf"/>
</dbReference>
<feature type="non-terminal residue" evidence="4">
    <location>
        <position position="217"/>
    </location>
</feature>
<dbReference type="InterPro" id="IPR043202">
    <property type="entry name" value="Band-7_stomatin-like"/>
</dbReference>
<dbReference type="PRINTS" id="PR00721">
    <property type="entry name" value="STOMATIN"/>
</dbReference>
<organism evidence="4">
    <name type="scientific">marine sediment metagenome</name>
    <dbReference type="NCBI Taxonomy" id="412755"/>
    <lineage>
        <taxon>unclassified sequences</taxon>
        <taxon>metagenomes</taxon>
        <taxon>ecological metagenomes</taxon>
    </lineage>
</organism>
<sequence length="217" mass="24697">MIFQIFGEFDVILIGILILVGFVFFILLVVLLKGFKTVKEYNRLIIFRFGRYKRTIGPGIVYVIPMIETSVVIDLRIKTLDIAKQDVITKDNIPVTVDTSVFYKVVNPEFATTKIENLMRAVFNYVQGALRDVIGSMALDTILTQREKVSHEIRQVVGEETREWGIQITQIKIQQIELPESMKRAMAVEAEKEREKRATIIASEGELESAKNMAKAA</sequence>
<dbReference type="InterPro" id="IPR001972">
    <property type="entry name" value="Stomatin_HflK_fam"/>
</dbReference>
<feature type="domain" description="Band 7" evidence="3">
    <location>
        <begin position="33"/>
        <end position="190"/>
    </location>
</feature>
<dbReference type="Gene3D" id="6.10.250.2090">
    <property type="match status" value="1"/>
</dbReference>
<comment type="caution">
    <text evidence="4">The sequence shown here is derived from an EMBL/GenBank/DDBJ whole genome shotgun (WGS) entry which is preliminary data.</text>
</comment>
<dbReference type="GO" id="GO:0005886">
    <property type="term" value="C:plasma membrane"/>
    <property type="evidence" value="ECO:0007669"/>
    <property type="project" value="InterPro"/>
</dbReference>
<keyword evidence="2" id="KW-0472">Membrane</keyword>
<dbReference type="PANTHER" id="PTHR10264:SF19">
    <property type="entry name" value="AT06885P-RELATED"/>
    <property type="match status" value="1"/>
</dbReference>
<evidence type="ECO:0000256" key="2">
    <source>
        <dbReference type="SAM" id="Phobius"/>
    </source>
</evidence>
<reference evidence="4" key="1">
    <citation type="journal article" date="2015" name="Nature">
        <title>Complex archaea that bridge the gap between prokaryotes and eukaryotes.</title>
        <authorList>
            <person name="Spang A."/>
            <person name="Saw J.H."/>
            <person name="Jorgensen S.L."/>
            <person name="Zaremba-Niedzwiedzka K."/>
            <person name="Martijn J."/>
            <person name="Lind A.E."/>
            <person name="van Eijk R."/>
            <person name="Schleper C."/>
            <person name="Guy L."/>
            <person name="Ettema T.J."/>
        </authorList>
    </citation>
    <scope>NUCLEOTIDE SEQUENCE</scope>
</reference>